<gene>
    <name evidence="1" type="ORF">GCM10011579_062270</name>
</gene>
<dbReference type="Gene3D" id="3.30.565.10">
    <property type="entry name" value="Histidine kinase-like ATPase, C-terminal domain"/>
    <property type="match status" value="1"/>
</dbReference>
<dbReference type="AlphaFoldDB" id="A0A917YAS1"/>
<evidence type="ECO:0000313" key="2">
    <source>
        <dbReference type="Proteomes" id="UP000600365"/>
    </source>
</evidence>
<dbReference type="InterPro" id="IPR036890">
    <property type="entry name" value="HATPase_C_sf"/>
</dbReference>
<proteinExistence type="predicted"/>
<comment type="caution">
    <text evidence="1">The sequence shown here is derived from an EMBL/GenBank/DDBJ whole genome shotgun (WGS) entry which is preliminary data.</text>
</comment>
<dbReference type="EMBL" id="BMMM01000013">
    <property type="protein sequence ID" value="GGN78775.1"/>
    <property type="molecule type" value="Genomic_DNA"/>
</dbReference>
<name>A0A917YAS1_9ACTN</name>
<accession>A0A917YAS1</accession>
<reference evidence="1 2" key="1">
    <citation type="journal article" date="2014" name="Int. J. Syst. Evol. Microbiol.">
        <title>Complete genome sequence of Corynebacterium casei LMG S-19264T (=DSM 44701T), isolated from a smear-ripened cheese.</title>
        <authorList>
            <consortium name="US DOE Joint Genome Institute (JGI-PGF)"/>
            <person name="Walter F."/>
            <person name="Albersmeier A."/>
            <person name="Kalinowski J."/>
            <person name="Ruckert C."/>
        </authorList>
    </citation>
    <scope>NUCLEOTIDE SEQUENCE [LARGE SCALE GENOMIC DNA]</scope>
    <source>
        <strain evidence="1 2">CGMCC 4.7111</strain>
    </source>
</reference>
<keyword evidence="2" id="KW-1185">Reference proteome</keyword>
<protein>
    <recommendedName>
        <fullName evidence="3">Pep a2</fullName>
    </recommendedName>
</protein>
<sequence length="215" mass="23669">MLHGWSSARTLGLTQKRSVLTLCDRGSAREGEERRELRREEPTTMKAAVPCYYHLDVEVSPERVGQVRRILAAHLRYWNLEILVESVCHCAEALLHTIEEHAADKNTTIEMWWNGQHLIAAVSDNNQDIRPHNAPQGCLAQIAALSDGWGCCATGAGGKIIWFSWRARAAERAPLVPAAPVPSLQEARQAPRQAPLPEPAFAGLRDDTEAVAAVG</sequence>
<evidence type="ECO:0000313" key="1">
    <source>
        <dbReference type="EMBL" id="GGN78775.1"/>
    </source>
</evidence>
<dbReference type="Proteomes" id="UP000600365">
    <property type="component" value="Unassembled WGS sequence"/>
</dbReference>
<organism evidence="1 2">
    <name type="scientific">Streptomyces albiflavescens</name>
    <dbReference type="NCBI Taxonomy" id="1623582"/>
    <lineage>
        <taxon>Bacteria</taxon>
        <taxon>Bacillati</taxon>
        <taxon>Actinomycetota</taxon>
        <taxon>Actinomycetes</taxon>
        <taxon>Kitasatosporales</taxon>
        <taxon>Streptomycetaceae</taxon>
        <taxon>Streptomyces</taxon>
    </lineage>
</organism>
<evidence type="ECO:0008006" key="3">
    <source>
        <dbReference type="Google" id="ProtNLM"/>
    </source>
</evidence>